<keyword evidence="2" id="KW-0677">Repeat</keyword>
<reference evidence="6 7" key="1">
    <citation type="submission" date="2019-02" db="EMBL/GenBank/DDBJ databases">
        <title>Arundinibacter roseus gen. nov., sp. nov., a new member of the family Cytophagaceae.</title>
        <authorList>
            <person name="Szuroczki S."/>
            <person name="Khayer B."/>
            <person name="Sproer C."/>
            <person name="Toumi M."/>
            <person name="Szabo A."/>
            <person name="Felfoldi T."/>
            <person name="Schumann P."/>
            <person name="Toth E."/>
        </authorList>
    </citation>
    <scope>NUCLEOTIDE SEQUENCE [LARGE SCALE GENOMIC DNA]</scope>
    <source>
        <strain evidence="6 7">DMA-k-7a</strain>
    </source>
</reference>
<dbReference type="Pfam" id="PF13517">
    <property type="entry name" value="FG-GAP_3"/>
    <property type="match status" value="6"/>
</dbReference>
<dbReference type="InterPro" id="IPR013519">
    <property type="entry name" value="Int_alpha_beta-p"/>
</dbReference>
<dbReference type="EMBL" id="SMJU01000019">
    <property type="protein sequence ID" value="TDB59853.1"/>
    <property type="molecule type" value="Genomic_DNA"/>
</dbReference>
<feature type="chain" id="PRO_5020923183" evidence="4">
    <location>
        <begin position="21"/>
        <end position="1099"/>
    </location>
</feature>
<protein>
    <submittedName>
        <fullName evidence="6">RNA-binding protein</fullName>
    </submittedName>
</protein>
<evidence type="ECO:0000313" key="7">
    <source>
        <dbReference type="Proteomes" id="UP000295706"/>
    </source>
</evidence>
<keyword evidence="7" id="KW-1185">Reference proteome</keyword>
<evidence type="ECO:0000259" key="5">
    <source>
        <dbReference type="Pfam" id="PF07593"/>
    </source>
</evidence>
<dbReference type="Pfam" id="PF07593">
    <property type="entry name" value="UnbV_ASPIC"/>
    <property type="match status" value="1"/>
</dbReference>
<dbReference type="RefSeq" id="WP_132121861.1">
    <property type="nucleotide sequence ID" value="NZ_SMJU01000019.1"/>
</dbReference>
<accession>A0A4R4JYP0</accession>
<name>A0A4R4JYP0_9BACT</name>
<dbReference type="InterPro" id="IPR013517">
    <property type="entry name" value="FG-GAP"/>
</dbReference>
<feature type="signal peptide" evidence="4">
    <location>
        <begin position="1"/>
        <end position="20"/>
    </location>
</feature>
<dbReference type="SUPFAM" id="SSF69318">
    <property type="entry name" value="Integrin alpha N-terminal domain"/>
    <property type="match status" value="3"/>
</dbReference>
<evidence type="ECO:0000256" key="1">
    <source>
        <dbReference type="ARBA" id="ARBA00022729"/>
    </source>
</evidence>
<dbReference type="OrthoDB" id="1488345at2"/>
<evidence type="ECO:0000256" key="3">
    <source>
        <dbReference type="ARBA" id="ARBA00023180"/>
    </source>
</evidence>
<dbReference type="InterPro" id="IPR028994">
    <property type="entry name" value="Integrin_alpha_N"/>
</dbReference>
<organism evidence="6 7">
    <name type="scientific">Arundinibacter roseus</name>
    <dbReference type="NCBI Taxonomy" id="2070510"/>
    <lineage>
        <taxon>Bacteria</taxon>
        <taxon>Pseudomonadati</taxon>
        <taxon>Bacteroidota</taxon>
        <taxon>Cytophagia</taxon>
        <taxon>Cytophagales</taxon>
        <taxon>Spirosomataceae</taxon>
        <taxon>Arundinibacter</taxon>
    </lineage>
</organism>
<feature type="domain" description="ASPIC/UnbV" evidence="5">
    <location>
        <begin position="533"/>
        <end position="599"/>
    </location>
</feature>
<sequence>MRTSVLLVFVACLINFTACSPPEEPTLFERLKAGETGVTFENRLTESEQWNILAYEYYYNGGGVAVGDFNNDGKPDLYFTGNQVANAFYLNKGNFQFEDITQQAGLAGRTDGWATGVTVADVNADGFLDIYVCYSGPLPADKRKNQLFINNKNLTFTDHAEAYGLADTGYSTQAAFLDYDRDGDLDLFVMNHNLRNYGRKEAAFLKSARDPDAGDKLYRNDTPKDSPNAIRFTEVSEQAGIRSNALGFGLGLAVSDLNHDGWPDLFVGNDYVEEDYVYINQRDGTFLEAGKDLMGHFSFSTMGVDIADVNNDTWPDVFTLDMLPADNERQKLLAWPDSWNVQQSMLENGFHWQNMRNMLHLNRGVSEQEKGMVHQPSFSEIGQLAGVAATDWSWGGLLADLDNDGLKDIFVSNGYVRDYTNLDFIKYYADEKMKQGGTGSLLKHLAKMPATPTHHFIFKNNGDLTFTDKSKEWGFDKPAIACGSAYADLDGDGDLDLITNATNETAGIYKNTQQETNPRTFLDVELGHSAVHLGAKVALYPSDSVVQWLENYPTRGFESSSAGRLHFGLNTAQSIDSVQVLWPDGRIQILKNPEVNQVLSLNIEAASQPGNILLTDASSVLTFVSGPEFFHRENAVVDFNRQILLPRQYSYEGPRLAKADVNGDGREDFFVAGATGQPGALFIQKPDAGFVLLPQSVFEEDKALEDRDAVFLDADGDGDFDLYVVSGSFELAPFDPRQEDRLYLNDGKGHFSKAPMGSLPGFLRSSSCVVALDADRDGDTDLFVGGAASPGEFPYAAESFLLINNGKGRFTAQEPLAPLGLVTDVCTADINGDGWPDLLVVGEWMPITYILNQKGTFDFTQKNIVSGTDGLWLRVTSADLDGDGDADFVAGNWGLNNPFRNVSAQQPLTLYANDFDRNGTVDPFMSYYMQDKEYPQAGRDEALEQYLPFRKKFTDYASYARATFSELFSEEELNNADKRSVSNLQTGLILNEKGTLTFKALPLVAQQFPVAAILVDDFDGDGLKDIFLAGNLRNTRIRIGKMDAGHGLLLTGTGKGTFEPLQKRKLGVELQGEIKDVKKVGTTWIVAQNNGPMIFLKQR</sequence>
<dbReference type="AlphaFoldDB" id="A0A4R4JYP0"/>
<evidence type="ECO:0000256" key="4">
    <source>
        <dbReference type="SAM" id="SignalP"/>
    </source>
</evidence>
<keyword evidence="3" id="KW-0325">Glycoprotein</keyword>
<dbReference type="Gene3D" id="2.130.10.130">
    <property type="entry name" value="Integrin alpha, N-terminal"/>
    <property type="match status" value="5"/>
</dbReference>
<evidence type="ECO:0000313" key="6">
    <source>
        <dbReference type="EMBL" id="TDB59853.1"/>
    </source>
</evidence>
<dbReference type="SMART" id="SM00191">
    <property type="entry name" value="Int_alpha"/>
    <property type="match status" value="3"/>
</dbReference>
<dbReference type="PANTHER" id="PTHR16026:SF0">
    <property type="entry name" value="CARTILAGE ACIDIC PROTEIN 1"/>
    <property type="match status" value="1"/>
</dbReference>
<dbReference type="InterPro" id="IPR027039">
    <property type="entry name" value="Crtac1"/>
</dbReference>
<evidence type="ECO:0000256" key="2">
    <source>
        <dbReference type="ARBA" id="ARBA00022737"/>
    </source>
</evidence>
<dbReference type="InterPro" id="IPR011519">
    <property type="entry name" value="UnbV_ASPIC"/>
</dbReference>
<keyword evidence="1 4" id="KW-0732">Signal</keyword>
<gene>
    <name evidence="6" type="ORF">EZE20_22135</name>
</gene>
<comment type="caution">
    <text evidence="6">The sequence shown here is derived from an EMBL/GenBank/DDBJ whole genome shotgun (WGS) entry which is preliminary data.</text>
</comment>
<dbReference type="Proteomes" id="UP000295706">
    <property type="component" value="Unassembled WGS sequence"/>
</dbReference>
<proteinExistence type="predicted"/>
<dbReference type="PANTHER" id="PTHR16026">
    <property type="entry name" value="CARTILAGE ACIDIC PROTEIN 1"/>
    <property type="match status" value="1"/>
</dbReference>